<dbReference type="KEGG" id="rter:IDM49_02135"/>
<dbReference type="GeneID" id="96623024"/>
<feature type="transmembrane region" description="Helical" evidence="1">
    <location>
        <begin position="51"/>
        <end position="72"/>
    </location>
</feature>
<keyword evidence="1" id="KW-0812">Transmembrane</keyword>
<protein>
    <submittedName>
        <fullName evidence="2">Uncharacterized protein</fullName>
    </submittedName>
</protein>
<dbReference type="RefSeq" id="WP_168614609.1">
    <property type="nucleotide sequence ID" value="NZ_BAAAOX010000003.1"/>
</dbReference>
<keyword evidence="3" id="KW-1185">Reference proteome</keyword>
<keyword evidence="1" id="KW-1133">Transmembrane helix</keyword>
<dbReference type="EMBL" id="CP061539">
    <property type="protein sequence ID" value="QNV38109.1"/>
    <property type="molecule type" value="Genomic_DNA"/>
</dbReference>
<evidence type="ECO:0000313" key="3">
    <source>
        <dbReference type="Proteomes" id="UP000516404"/>
    </source>
</evidence>
<keyword evidence="1" id="KW-0472">Membrane</keyword>
<organism evidence="2 3">
    <name type="scientific">Rothia terrae</name>
    <dbReference type="NCBI Taxonomy" id="396015"/>
    <lineage>
        <taxon>Bacteria</taxon>
        <taxon>Bacillati</taxon>
        <taxon>Actinomycetota</taxon>
        <taxon>Actinomycetes</taxon>
        <taxon>Micrococcales</taxon>
        <taxon>Micrococcaceae</taxon>
        <taxon>Rothia</taxon>
    </lineage>
</organism>
<sequence length="77" mass="8343">MTTKDVLPYAGTIRALGVTGAILAIISTISGVLMLWMKWTGASTPNILTQIPLLLFPLAFIALMIAMVFLVLQRRAL</sequence>
<reference evidence="2 3" key="1">
    <citation type="submission" date="2020-09" db="EMBL/GenBank/DDBJ databases">
        <title>Investigation of environmental microbes.</title>
        <authorList>
            <person name="Ou Y."/>
            <person name="Kang Q."/>
        </authorList>
    </citation>
    <scope>NUCLEOTIDE SEQUENCE [LARGE SCALE GENOMIC DNA]</scope>
    <source>
        <strain evidence="2 3">KJZ-14</strain>
    </source>
</reference>
<dbReference type="AlphaFoldDB" id="A0A7H2BEL3"/>
<evidence type="ECO:0000313" key="2">
    <source>
        <dbReference type="EMBL" id="QNV38109.1"/>
    </source>
</evidence>
<name>A0A7H2BEL3_9MICC</name>
<accession>A0A7H2BEL3</accession>
<feature type="transmembrane region" description="Helical" evidence="1">
    <location>
        <begin position="12"/>
        <end position="39"/>
    </location>
</feature>
<gene>
    <name evidence="2" type="ORF">IDM49_02135</name>
</gene>
<evidence type="ECO:0000256" key="1">
    <source>
        <dbReference type="SAM" id="Phobius"/>
    </source>
</evidence>
<dbReference type="Proteomes" id="UP000516404">
    <property type="component" value="Chromosome"/>
</dbReference>
<proteinExistence type="predicted"/>